<dbReference type="PANTHER" id="PTHR10846">
    <property type="entry name" value="SODIUM/POTASSIUM/CALCIUM EXCHANGER"/>
    <property type="match status" value="1"/>
</dbReference>
<feature type="domain" description="Sodium/calcium exchanger membrane region" evidence="6">
    <location>
        <begin position="178"/>
        <end position="316"/>
    </location>
</feature>
<dbReference type="GO" id="GO:0005262">
    <property type="term" value="F:calcium channel activity"/>
    <property type="evidence" value="ECO:0007669"/>
    <property type="project" value="TreeGrafter"/>
</dbReference>
<feature type="transmembrane region" description="Helical" evidence="5">
    <location>
        <begin position="211"/>
        <end position="234"/>
    </location>
</feature>
<keyword evidence="4 5" id="KW-0472">Membrane</keyword>
<feature type="transmembrane region" description="Helical" evidence="5">
    <location>
        <begin position="136"/>
        <end position="156"/>
    </location>
</feature>
<dbReference type="NCBIfam" id="TIGR00367">
    <property type="entry name" value="calcium/sodium antiporter"/>
    <property type="match status" value="1"/>
</dbReference>
<keyword evidence="8" id="KW-1185">Reference proteome</keyword>
<feature type="transmembrane region" description="Helical" evidence="5">
    <location>
        <begin position="246"/>
        <end position="266"/>
    </location>
</feature>
<dbReference type="Pfam" id="PF01699">
    <property type="entry name" value="Na_Ca_ex"/>
    <property type="match status" value="2"/>
</dbReference>
<feature type="transmembrane region" description="Helical" evidence="5">
    <location>
        <begin position="66"/>
        <end position="86"/>
    </location>
</feature>
<feature type="transmembrane region" description="Helical" evidence="5">
    <location>
        <begin position="301"/>
        <end position="317"/>
    </location>
</feature>
<dbReference type="InterPro" id="IPR004481">
    <property type="entry name" value="K/Na/Ca-exchanger"/>
</dbReference>
<name>A0A942V196_9FIRM</name>
<protein>
    <submittedName>
        <fullName evidence="7">Calcium/sodium antiporter</fullName>
    </submittedName>
</protein>
<comment type="caution">
    <text evidence="7">The sequence shown here is derived from an EMBL/GenBank/DDBJ whole genome shotgun (WGS) entry which is preliminary data.</text>
</comment>
<dbReference type="GO" id="GO:0005886">
    <property type="term" value="C:plasma membrane"/>
    <property type="evidence" value="ECO:0007669"/>
    <property type="project" value="TreeGrafter"/>
</dbReference>
<evidence type="ECO:0000313" key="7">
    <source>
        <dbReference type="EMBL" id="MBS4539337.1"/>
    </source>
</evidence>
<comment type="subcellular location">
    <subcellularLocation>
        <location evidence="1">Membrane</location>
        <topology evidence="1">Multi-pass membrane protein</topology>
    </subcellularLocation>
</comment>
<evidence type="ECO:0000256" key="5">
    <source>
        <dbReference type="SAM" id="Phobius"/>
    </source>
</evidence>
<dbReference type="RefSeq" id="WP_203367262.1">
    <property type="nucleotide sequence ID" value="NZ_WSFT01000048.1"/>
</dbReference>
<dbReference type="EMBL" id="WSFT01000048">
    <property type="protein sequence ID" value="MBS4539337.1"/>
    <property type="molecule type" value="Genomic_DNA"/>
</dbReference>
<feature type="domain" description="Sodium/calcium exchanger membrane region" evidence="6">
    <location>
        <begin position="3"/>
        <end position="149"/>
    </location>
</feature>
<dbReference type="Proteomes" id="UP000724672">
    <property type="component" value="Unassembled WGS sequence"/>
</dbReference>
<dbReference type="InterPro" id="IPR004837">
    <property type="entry name" value="NaCa_Exmemb"/>
</dbReference>
<evidence type="ECO:0000256" key="3">
    <source>
        <dbReference type="ARBA" id="ARBA00022989"/>
    </source>
</evidence>
<dbReference type="GO" id="GO:0008273">
    <property type="term" value="F:calcium, potassium:sodium antiporter activity"/>
    <property type="evidence" value="ECO:0007669"/>
    <property type="project" value="TreeGrafter"/>
</dbReference>
<evidence type="ECO:0000256" key="4">
    <source>
        <dbReference type="ARBA" id="ARBA00023136"/>
    </source>
</evidence>
<accession>A0A942V196</accession>
<feature type="transmembrane region" description="Helical" evidence="5">
    <location>
        <begin position="272"/>
        <end position="289"/>
    </location>
</feature>
<organism evidence="7 8">
    <name type="scientific">Anaeromonas frigoriresistens</name>
    <dbReference type="NCBI Taxonomy" id="2683708"/>
    <lineage>
        <taxon>Bacteria</taxon>
        <taxon>Bacillati</taxon>
        <taxon>Bacillota</taxon>
        <taxon>Tissierellia</taxon>
        <taxon>Tissierellales</taxon>
        <taxon>Thermohalobacteraceae</taxon>
        <taxon>Anaeromonas</taxon>
    </lineage>
</organism>
<dbReference type="GO" id="GO:0006874">
    <property type="term" value="P:intracellular calcium ion homeostasis"/>
    <property type="evidence" value="ECO:0007669"/>
    <property type="project" value="TreeGrafter"/>
</dbReference>
<evidence type="ECO:0000313" key="8">
    <source>
        <dbReference type="Proteomes" id="UP000724672"/>
    </source>
</evidence>
<proteinExistence type="predicted"/>
<evidence type="ECO:0000256" key="1">
    <source>
        <dbReference type="ARBA" id="ARBA00004141"/>
    </source>
</evidence>
<dbReference type="AlphaFoldDB" id="A0A942V196"/>
<dbReference type="PANTHER" id="PTHR10846:SF8">
    <property type="entry name" value="INNER MEMBRANE PROTEIN YRBG"/>
    <property type="match status" value="1"/>
</dbReference>
<dbReference type="Gene3D" id="1.20.1420.30">
    <property type="entry name" value="NCX, central ion-binding region"/>
    <property type="match status" value="1"/>
</dbReference>
<feature type="transmembrane region" description="Helical" evidence="5">
    <location>
        <begin position="98"/>
        <end position="116"/>
    </location>
</feature>
<keyword evidence="2 5" id="KW-0812">Transmembrane</keyword>
<feature type="transmembrane region" description="Helical" evidence="5">
    <location>
        <begin position="177"/>
        <end position="205"/>
    </location>
</feature>
<dbReference type="InterPro" id="IPR044880">
    <property type="entry name" value="NCX_ion-bd_dom_sf"/>
</dbReference>
<evidence type="ECO:0000259" key="6">
    <source>
        <dbReference type="Pfam" id="PF01699"/>
    </source>
</evidence>
<evidence type="ECO:0000256" key="2">
    <source>
        <dbReference type="ARBA" id="ARBA00022692"/>
    </source>
</evidence>
<gene>
    <name evidence="7" type="ORF">GOQ27_12750</name>
</gene>
<sequence>MNYLLLLLGFVFLIKGADFFVDGASSISKKLKIPPMLIGLTIVAFGTSAPEAAVSINASLNNSNEIALGNIIGSNVFNILLVVGVASIIKPINIKIKTILKEFPFMILATIVLFILGNDIALQGNQLNQLSPGDGLILLCIFGVFLYYLVEMAFLTKEVEIENDSNDIKEQSILKSSIIGIVGVAGIIIGSNFVVESSSIIAIQLGMSETLVGLTIIAIGTSLPELVTSIVAAYKGESDIALGNAIGSNLFNVLFILGVSSVINPIMVDSKMLFDILFLLGATFIAYIIATTKKTSSRFEGVFLIFLYITYMIFIIIRN</sequence>
<keyword evidence="3 5" id="KW-1133">Transmembrane helix</keyword>
<reference evidence="7" key="1">
    <citation type="submission" date="2019-12" db="EMBL/GenBank/DDBJ databases">
        <title>Clostridiaceae gen. nov. sp. nov., isolated from sediment in Xinjiang, China.</title>
        <authorList>
            <person name="Zhang R."/>
        </authorList>
    </citation>
    <scope>NUCLEOTIDE SEQUENCE</scope>
    <source>
        <strain evidence="7">D2Q-11</strain>
    </source>
</reference>